<dbReference type="InterPro" id="IPR052158">
    <property type="entry name" value="INH-QAR"/>
</dbReference>
<comment type="caution">
    <text evidence="6">The sequence shown here is derived from an EMBL/GenBank/DDBJ whole genome shotgun (WGS) entry which is preliminary data.</text>
</comment>
<gene>
    <name evidence="6" type="ORF">LDJ79_10550</name>
</gene>
<feature type="transmembrane region" description="Helical" evidence="4">
    <location>
        <begin position="101"/>
        <end position="119"/>
    </location>
</feature>
<reference evidence="7" key="1">
    <citation type="submission" date="2023-07" db="EMBL/GenBank/DDBJ databases">
        <title>Molecular identification of indigenous halophilic bacteria isolated from red sea cost, biodegradation of synthetic dyes and assessment of degraded metabolite toxicity.</title>
        <authorList>
            <person name="Chaieb K."/>
            <person name="Altayb H.N."/>
        </authorList>
    </citation>
    <scope>NUCLEOTIDE SEQUENCE [LARGE SCALE GENOMIC DNA]</scope>
    <source>
        <strain evidence="7">K20</strain>
    </source>
</reference>
<keyword evidence="4" id="KW-0812">Transmembrane</keyword>
<dbReference type="SUPFAM" id="SSF46689">
    <property type="entry name" value="Homeodomain-like"/>
    <property type="match status" value="2"/>
</dbReference>
<evidence type="ECO:0000313" key="7">
    <source>
        <dbReference type="Proteomes" id="UP001199044"/>
    </source>
</evidence>
<dbReference type="Gene3D" id="1.10.10.60">
    <property type="entry name" value="Homeodomain-like"/>
    <property type="match status" value="1"/>
</dbReference>
<dbReference type="InterPro" id="IPR002818">
    <property type="entry name" value="DJ-1/PfpI"/>
</dbReference>
<dbReference type="Pfam" id="PF01965">
    <property type="entry name" value="DJ-1_PfpI"/>
    <property type="match status" value="1"/>
</dbReference>
<dbReference type="InterPro" id="IPR018062">
    <property type="entry name" value="HTH_AraC-typ_CS"/>
</dbReference>
<keyword evidence="2" id="KW-0238">DNA-binding</keyword>
<evidence type="ECO:0000256" key="1">
    <source>
        <dbReference type="ARBA" id="ARBA00023015"/>
    </source>
</evidence>
<dbReference type="InterPro" id="IPR018060">
    <property type="entry name" value="HTH_AraC"/>
</dbReference>
<dbReference type="Gene3D" id="3.40.50.880">
    <property type="match status" value="1"/>
</dbReference>
<evidence type="ECO:0000313" key="6">
    <source>
        <dbReference type="EMBL" id="MCA2016554.1"/>
    </source>
</evidence>
<keyword evidence="3" id="KW-0804">Transcription</keyword>
<accession>A0ABS7YQQ4</accession>
<keyword evidence="1" id="KW-0805">Transcription regulation</keyword>
<dbReference type="SMART" id="SM00342">
    <property type="entry name" value="HTH_ARAC"/>
    <property type="match status" value="1"/>
</dbReference>
<feature type="domain" description="HTH araC/xylS-type" evidence="5">
    <location>
        <begin position="217"/>
        <end position="315"/>
    </location>
</feature>
<dbReference type="Pfam" id="PF12833">
    <property type="entry name" value="HTH_18"/>
    <property type="match status" value="1"/>
</dbReference>
<evidence type="ECO:0000256" key="4">
    <source>
        <dbReference type="SAM" id="Phobius"/>
    </source>
</evidence>
<evidence type="ECO:0000259" key="5">
    <source>
        <dbReference type="PROSITE" id="PS01124"/>
    </source>
</evidence>
<dbReference type="Proteomes" id="UP001199044">
    <property type="component" value="Unassembled WGS sequence"/>
</dbReference>
<keyword evidence="4" id="KW-0472">Membrane</keyword>
<dbReference type="InterPro" id="IPR029062">
    <property type="entry name" value="Class_I_gatase-like"/>
</dbReference>
<sequence length="321" mass="35928">MTMGKIPTVAIVAFDQFSPFHLSVPSIVFNPSTLHETLFELKVVAGELGPLRSDIGMEITTVEPIDILASAEIIIIPHWRSPEELPNAALLKYLNTAYQRGALIIGLCLGAYVLAYAGLLNGRKAATHWEVEPDFKQRFPYVHLDSNALYVEDDGIITSAGTSAGMDCCLHVVRKYYGTVVTNRLARRLVVAPHRDGGQAQFVERPLPETVADTKFYALLNQMREKLNHPFTLDELAASVALTRRTFTRKFHKATGMAVGEWLTLERLYLAQSMLESTELPIETISDQAGFSSVGSFRAKFKAKYQVTPTQWRRTFHDREN</sequence>
<proteinExistence type="predicted"/>
<dbReference type="InterPro" id="IPR009057">
    <property type="entry name" value="Homeodomain-like_sf"/>
</dbReference>
<dbReference type="CDD" id="cd03137">
    <property type="entry name" value="GATase1_AraC_1"/>
    <property type="match status" value="1"/>
</dbReference>
<dbReference type="PROSITE" id="PS00041">
    <property type="entry name" value="HTH_ARAC_FAMILY_1"/>
    <property type="match status" value="1"/>
</dbReference>
<protein>
    <submittedName>
        <fullName evidence="6">AraC family transcriptional regulator</fullName>
    </submittedName>
</protein>
<dbReference type="SUPFAM" id="SSF52317">
    <property type="entry name" value="Class I glutamine amidotransferase-like"/>
    <property type="match status" value="1"/>
</dbReference>
<evidence type="ECO:0000256" key="3">
    <source>
        <dbReference type="ARBA" id="ARBA00023163"/>
    </source>
</evidence>
<name>A0ABS7YQQ4_9VIBR</name>
<dbReference type="PANTHER" id="PTHR43130:SF3">
    <property type="entry name" value="HTH-TYPE TRANSCRIPTIONAL REGULATOR RV1931C"/>
    <property type="match status" value="1"/>
</dbReference>
<dbReference type="PANTHER" id="PTHR43130">
    <property type="entry name" value="ARAC-FAMILY TRANSCRIPTIONAL REGULATOR"/>
    <property type="match status" value="1"/>
</dbReference>
<keyword evidence="7" id="KW-1185">Reference proteome</keyword>
<dbReference type="PROSITE" id="PS01124">
    <property type="entry name" value="HTH_ARAC_FAMILY_2"/>
    <property type="match status" value="1"/>
</dbReference>
<dbReference type="RefSeq" id="WP_225250535.1">
    <property type="nucleotide sequence ID" value="NZ_JAIWIU010000061.1"/>
</dbReference>
<evidence type="ECO:0000256" key="2">
    <source>
        <dbReference type="ARBA" id="ARBA00023125"/>
    </source>
</evidence>
<organism evidence="6 7">
    <name type="scientific">Vibrio tritonius</name>
    <dbReference type="NCBI Taxonomy" id="1435069"/>
    <lineage>
        <taxon>Bacteria</taxon>
        <taxon>Pseudomonadati</taxon>
        <taxon>Pseudomonadota</taxon>
        <taxon>Gammaproteobacteria</taxon>
        <taxon>Vibrionales</taxon>
        <taxon>Vibrionaceae</taxon>
        <taxon>Vibrio</taxon>
    </lineage>
</organism>
<keyword evidence="4" id="KW-1133">Transmembrane helix</keyword>
<dbReference type="EMBL" id="JAIWIU010000061">
    <property type="protein sequence ID" value="MCA2016554.1"/>
    <property type="molecule type" value="Genomic_DNA"/>
</dbReference>